<dbReference type="PROSITE" id="PS50977">
    <property type="entry name" value="HTH_TETR_2"/>
    <property type="match status" value="1"/>
</dbReference>
<dbReference type="GO" id="GO:0000976">
    <property type="term" value="F:transcription cis-regulatory region binding"/>
    <property type="evidence" value="ECO:0007669"/>
    <property type="project" value="TreeGrafter"/>
</dbReference>
<evidence type="ECO:0000256" key="1">
    <source>
        <dbReference type="ARBA" id="ARBA00023125"/>
    </source>
</evidence>
<feature type="DNA-binding region" description="H-T-H motif" evidence="2">
    <location>
        <begin position="34"/>
        <end position="53"/>
    </location>
</feature>
<dbReference type="PRINTS" id="PR00455">
    <property type="entry name" value="HTHTETR"/>
</dbReference>
<keyword evidence="1 2" id="KW-0238">DNA-binding</keyword>
<dbReference type="InterPro" id="IPR036271">
    <property type="entry name" value="Tet_transcr_reg_TetR-rel_C_sf"/>
</dbReference>
<dbReference type="Gene3D" id="1.10.357.10">
    <property type="entry name" value="Tetracycline Repressor, domain 2"/>
    <property type="match status" value="1"/>
</dbReference>
<evidence type="ECO:0000256" key="2">
    <source>
        <dbReference type="PROSITE-ProRule" id="PRU00335"/>
    </source>
</evidence>
<dbReference type="GO" id="GO:0003700">
    <property type="term" value="F:DNA-binding transcription factor activity"/>
    <property type="evidence" value="ECO:0007669"/>
    <property type="project" value="TreeGrafter"/>
</dbReference>
<keyword evidence="5" id="KW-1185">Reference proteome</keyword>
<accession>A0A852VW43</accession>
<reference evidence="4 5" key="1">
    <citation type="submission" date="2020-07" db="EMBL/GenBank/DDBJ databases">
        <title>Sequencing the genomes of 1000 actinobacteria strains.</title>
        <authorList>
            <person name="Klenk H.-P."/>
        </authorList>
    </citation>
    <scope>NUCLEOTIDE SEQUENCE [LARGE SCALE GENOMIC DNA]</scope>
    <source>
        <strain evidence="4 5">DSM 26154</strain>
    </source>
</reference>
<evidence type="ECO:0000313" key="4">
    <source>
        <dbReference type="EMBL" id="NYF98863.1"/>
    </source>
</evidence>
<dbReference type="RefSeq" id="WP_185991629.1">
    <property type="nucleotide sequence ID" value="NZ_JACCAE010000001.1"/>
</dbReference>
<dbReference type="InterPro" id="IPR009057">
    <property type="entry name" value="Homeodomain-like_sf"/>
</dbReference>
<evidence type="ECO:0000313" key="5">
    <source>
        <dbReference type="Proteomes" id="UP000554054"/>
    </source>
</evidence>
<protein>
    <submittedName>
        <fullName evidence="4">AcrR family transcriptional regulator</fullName>
    </submittedName>
</protein>
<name>A0A852VW43_9MICO</name>
<dbReference type="Gene3D" id="1.10.10.60">
    <property type="entry name" value="Homeodomain-like"/>
    <property type="match status" value="1"/>
</dbReference>
<dbReference type="InterPro" id="IPR001647">
    <property type="entry name" value="HTH_TetR"/>
</dbReference>
<comment type="caution">
    <text evidence="4">The sequence shown here is derived from an EMBL/GenBank/DDBJ whole genome shotgun (WGS) entry which is preliminary data.</text>
</comment>
<gene>
    <name evidence="4" type="ORF">BJY20_002255</name>
</gene>
<dbReference type="InterPro" id="IPR041678">
    <property type="entry name" value="TetR_C_16"/>
</dbReference>
<dbReference type="SUPFAM" id="SSF48498">
    <property type="entry name" value="Tetracyclin repressor-like, C-terminal domain"/>
    <property type="match status" value="1"/>
</dbReference>
<dbReference type="PANTHER" id="PTHR30055:SF235">
    <property type="entry name" value="TRANSCRIPTIONAL REGULATORY PROTEIN"/>
    <property type="match status" value="1"/>
</dbReference>
<organism evidence="4 5">
    <name type="scientific">Janibacter cremeus</name>
    <dbReference type="NCBI Taxonomy" id="1285192"/>
    <lineage>
        <taxon>Bacteria</taxon>
        <taxon>Bacillati</taxon>
        <taxon>Actinomycetota</taxon>
        <taxon>Actinomycetes</taxon>
        <taxon>Micrococcales</taxon>
        <taxon>Intrasporangiaceae</taxon>
        <taxon>Janibacter</taxon>
    </lineage>
</organism>
<sequence length="194" mass="20418">MTTRGRRSGGGDTRTEILDVARGCFAAKGYDGTSVRGIAREAGVDPALVHHYFDGKSGLFAEVIGVPAGIEGQIAAAVAGPPEGAGERIVRTFLRVWDSPEGRARFQAMVGAVASHEEAAHLLRDFVSRSVLTSLAHIFGDDDVLPELTVAAVGAQLVGMGLLRYVVEVPPMVEADPEEIVAVLAPPIQRLLVP</sequence>
<dbReference type="AlphaFoldDB" id="A0A852VW43"/>
<dbReference type="Pfam" id="PF17920">
    <property type="entry name" value="TetR_C_16"/>
    <property type="match status" value="1"/>
</dbReference>
<dbReference type="SUPFAM" id="SSF46689">
    <property type="entry name" value="Homeodomain-like"/>
    <property type="match status" value="1"/>
</dbReference>
<evidence type="ECO:0000259" key="3">
    <source>
        <dbReference type="PROSITE" id="PS50977"/>
    </source>
</evidence>
<proteinExistence type="predicted"/>
<feature type="domain" description="HTH tetR-type" evidence="3">
    <location>
        <begin position="11"/>
        <end position="71"/>
    </location>
</feature>
<dbReference type="Pfam" id="PF00440">
    <property type="entry name" value="TetR_N"/>
    <property type="match status" value="1"/>
</dbReference>
<dbReference type="InterPro" id="IPR050109">
    <property type="entry name" value="HTH-type_TetR-like_transc_reg"/>
</dbReference>
<dbReference type="EMBL" id="JACCAE010000001">
    <property type="protein sequence ID" value="NYF98863.1"/>
    <property type="molecule type" value="Genomic_DNA"/>
</dbReference>
<dbReference type="Proteomes" id="UP000554054">
    <property type="component" value="Unassembled WGS sequence"/>
</dbReference>
<dbReference type="PANTHER" id="PTHR30055">
    <property type="entry name" value="HTH-TYPE TRANSCRIPTIONAL REGULATOR RUTR"/>
    <property type="match status" value="1"/>
</dbReference>